<accession>A0A077ZZ28</accession>
<reference evidence="2 3" key="1">
    <citation type="submission" date="2014-06" db="EMBL/GenBank/DDBJ databases">
        <authorList>
            <person name="Swart Estienne"/>
        </authorList>
    </citation>
    <scope>NUCLEOTIDE SEQUENCE [LARGE SCALE GENOMIC DNA]</scope>
    <source>
        <strain evidence="2 3">130c</strain>
    </source>
</reference>
<organism evidence="2 3">
    <name type="scientific">Stylonychia lemnae</name>
    <name type="common">Ciliate</name>
    <dbReference type="NCBI Taxonomy" id="5949"/>
    <lineage>
        <taxon>Eukaryota</taxon>
        <taxon>Sar</taxon>
        <taxon>Alveolata</taxon>
        <taxon>Ciliophora</taxon>
        <taxon>Intramacronucleata</taxon>
        <taxon>Spirotrichea</taxon>
        <taxon>Stichotrichia</taxon>
        <taxon>Sporadotrichida</taxon>
        <taxon>Oxytrichidae</taxon>
        <taxon>Stylonychinae</taxon>
        <taxon>Stylonychia</taxon>
    </lineage>
</organism>
<keyword evidence="1" id="KW-0812">Transmembrane</keyword>
<keyword evidence="1" id="KW-0472">Membrane</keyword>
<evidence type="ECO:0000256" key="1">
    <source>
        <dbReference type="SAM" id="Phobius"/>
    </source>
</evidence>
<evidence type="ECO:0000313" key="3">
    <source>
        <dbReference type="Proteomes" id="UP000039865"/>
    </source>
</evidence>
<dbReference type="InParanoid" id="A0A077ZZ28"/>
<feature type="transmembrane region" description="Helical" evidence="1">
    <location>
        <begin position="28"/>
        <end position="50"/>
    </location>
</feature>
<evidence type="ECO:0008006" key="4">
    <source>
        <dbReference type="Google" id="ProtNLM"/>
    </source>
</evidence>
<gene>
    <name evidence="2" type="primary">Contig14922.g15909</name>
    <name evidence="2" type="ORF">STYLEM_3438</name>
</gene>
<dbReference type="EMBL" id="CCKQ01003336">
    <property type="protein sequence ID" value="CDW74458.1"/>
    <property type="molecule type" value="Genomic_DNA"/>
</dbReference>
<dbReference type="OrthoDB" id="6108356at2759"/>
<sequence length="116" mass="13603">MVFRISSGDFELDDFHSQENGLLVVLTWLIWLVAVMTLYIVFMNFIIAVISESYERVMQKLVAESYRVKANMIVEREQFFTKDDFKSAKYFPSYIVVRRPLNAVIKEDGECCKIQS</sequence>
<dbReference type="AlphaFoldDB" id="A0A077ZZ28"/>
<dbReference type="Proteomes" id="UP000039865">
    <property type="component" value="Unassembled WGS sequence"/>
</dbReference>
<proteinExistence type="predicted"/>
<keyword evidence="3" id="KW-1185">Reference proteome</keyword>
<protein>
    <recommendedName>
        <fullName evidence="4">Ion transport domain-containing protein</fullName>
    </recommendedName>
</protein>
<keyword evidence="1" id="KW-1133">Transmembrane helix</keyword>
<name>A0A077ZZ28_STYLE</name>
<evidence type="ECO:0000313" key="2">
    <source>
        <dbReference type="EMBL" id="CDW74458.1"/>
    </source>
</evidence>